<name>A0A4W3I6D7_CALMI</name>
<evidence type="ECO:0000259" key="8">
    <source>
        <dbReference type="PROSITE" id="PS50871"/>
    </source>
</evidence>
<dbReference type="InterPro" id="IPR050392">
    <property type="entry name" value="Collagen/C1q_domain"/>
</dbReference>
<dbReference type="OrthoDB" id="8044756at2759"/>
<feature type="disulfide bond" evidence="6">
    <location>
        <begin position="78"/>
        <end position="105"/>
    </location>
</feature>
<sequence length="459" mass="48971">MTPVWLLGVILAGFFQAPTDGVSAEQDLVEREYMYSDQLAEATHDNLKKRKMFINCGPIPAIKNGDFVSHGKTVHYSCKHGFRMVGSADIVCTRYGRWSLLTPHCERFACGPVPLIEHGICHISGHSAVFSCNAGYRLVGRATIECKAGLWESTFPCCQSVGCGLIPGIDNGKFLRKGNKVVYSCNHGFVLLGEPQILCLSSGHWNYGPPHCQQLIIGPKGDKGNMGTSGPKGFKGIPGMVGSKGFPGLQGLPGPKGIQGDPGLPGFQGMKGDIGLTGPKGNPGDNGMIGLTGRKGMPGQMGLPGRKGDPGFMGPPGDMGIQGPIGPPGPDVILLISAFSVKLEKSFPPCGLPILFTEVLYNEQGDYNVGTGLFTCRIPGVYYFSLYCEVYSTNAYIEIMVNNRPVVKSFQTYDKHYEMLAAGIIVKLSAGDTVCAMAKDNFNGITAQSIFNGLLIMGC</sequence>
<dbReference type="InterPro" id="IPR008160">
    <property type="entry name" value="Collagen"/>
</dbReference>
<evidence type="ECO:0000256" key="7">
    <source>
        <dbReference type="SAM" id="SignalP"/>
    </source>
</evidence>
<keyword evidence="3 7" id="KW-0732">Signal</keyword>
<reference evidence="11" key="2">
    <citation type="journal article" date="2007" name="PLoS Biol.">
        <title>Survey sequencing and comparative analysis of the elephant shark (Callorhinchus milii) genome.</title>
        <authorList>
            <person name="Venkatesh B."/>
            <person name="Kirkness E.F."/>
            <person name="Loh Y.H."/>
            <person name="Halpern A.L."/>
            <person name="Lee A.P."/>
            <person name="Johnson J."/>
            <person name="Dandona N."/>
            <person name="Viswanathan L.D."/>
            <person name="Tay A."/>
            <person name="Venter J.C."/>
            <person name="Strausberg R.L."/>
            <person name="Brenner S."/>
        </authorList>
    </citation>
    <scope>NUCLEOTIDE SEQUENCE [LARGE SCALE GENOMIC DNA]</scope>
</reference>
<feature type="disulfide bond" evidence="6">
    <location>
        <begin position="185"/>
        <end position="212"/>
    </location>
</feature>
<dbReference type="Pfam" id="PF00386">
    <property type="entry name" value="C1q"/>
    <property type="match status" value="1"/>
</dbReference>
<proteinExistence type="predicted"/>
<dbReference type="InterPro" id="IPR008983">
    <property type="entry name" value="Tumour_necrosis_fac-like_dom"/>
</dbReference>
<feature type="signal peptide" evidence="7">
    <location>
        <begin position="1"/>
        <end position="21"/>
    </location>
</feature>
<evidence type="ECO:0000313" key="11">
    <source>
        <dbReference type="Proteomes" id="UP000314986"/>
    </source>
</evidence>
<dbReference type="GeneTree" id="ENSGT00940000154936"/>
<evidence type="ECO:0000256" key="4">
    <source>
        <dbReference type="ARBA" id="ARBA00023119"/>
    </source>
</evidence>
<feature type="domain" description="Sushi" evidence="9">
    <location>
        <begin position="161"/>
        <end position="214"/>
    </location>
</feature>
<feature type="domain" description="C1q" evidence="8">
    <location>
        <begin position="332"/>
        <end position="459"/>
    </location>
</feature>
<dbReference type="InterPro" id="IPR035976">
    <property type="entry name" value="Sushi/SCR/CCP_sf"/>
</dbReference>
<dbReference type="PANTHER" id="PTHR15427">
    <property type="entry name" value="EMILIN ELASTIN MICROFIBRIL INTERFACE-LOCATED PROTEIN ELASTIN MICROFIBRIL INTERFACER"/>
    <property type="match status" value="1"/>
</dbReference>
<feature type="domain" description="Sushi" evidence="9">
    <location>
        <begin position="54"/>
        <end position="107"/>
    </location>
</feature>
<dbReference type="Pfam" id="PF01391">
    <property type="entry name" value="Collagen"/>
    <property type="match status" value="1"/>
</dbReference>
<evidence type="ECO:0000259" key="9">
    <source>
        <dbReference type="PROSITE" id="PS50923"/>
    </source>
</evidence>
<comment type="caution">
    <text evidence="6">Lacks conserved residue(s) required for the propagation of feature annotation.</text>
</comment>
<evidence type="ECO:0000256" key="3">
    <source>
        <dbReference type="ARBA" id="ARBA00022729"/>
    </source>
</evidence>
<evidence type="ECO:0000313" key="10">
    <source>
        <dbReference type="Ensembl" id="ENSCMIP00000024332.1"/>
    </source>
</evidence>
<dbReference type="Gene3D" id="2.60.120.40">
    <property type="match status" value="1"/>
</dbReference>
<dbReference type="InterPro" id="IPR000436">
    <property type="entry name" value="Sushi_SCR_CCP_dom"/>
</dbReference>
<reference evidence="10" key="4">
    <citation type="submission" date="2025-08" db="UniProtKB">
        <authorList>
            <consortium name="Ensembl"/>
        </authorList>
    </citation>
    <scope>IDENTIFICATION</scope>
</reference>
<dbReference type="SUPFAM" id="SSF49842">
    <property type="entry name" value="TNF-like"/>
    <property type="match status" value="1"/>
</dbReference>
<feature type="domain" description="Sushi" evidence="9">
    <location>
        <begin position="108"/>
        <end position="160"/>
    </location>
</feature>
<evidence type="ECO:0000256" key="1">
    <source>
        <dbReference type="ARBA" id="ARBA00004613"/>
    </source>
</evidence>
<reference evidence="11" key="3">
    <citation type="journal article" date="2014" name="Nature">
        <title>Elephant shark genome provides unique insights into gnathostome evolution.</title>
        <authorList>
            <consortium name="International Elephant Shark Genome Sequencing Consortium"/>
            <person name="Venkatesh B."/>
            <person name="Lee A.P."/>
            <person name="Ravi V."/>
            <person name="Maurya A.K."/>
            <person name="Lian M.M."/>
            <person name="Swann J.B."/>
            <person name="Ohta Y."/>
            <person name="Flajnik M.F."/>
            <person name="Sutoh Y."/>
            <person name="Kasahara M."/>
            <person name="Hoon S."/>
            <person name="Gangu V."/>
            <person name="Roy S.W."/>
            <person name="Irimia M."/>
            <person name="Korzh V."/>
            <person name="Kondrychyn I."/>
            <person name="Lim Z.W."/>
            <person name="Tay B.H."/>
            <person name="Tohari S."/>
            <person name="Kong K.W."/>
            <person name="Ho S."/>
            <person name="Lorente-Galdos B."/>
            <person name="Quilez J."/>
            <person name="Marques-Bonet T."/>
            <person name="Raney B.J."/>
            <person name="Ingham P.W."/>
            <person name="Tay A."/>
            <person name="Hillier L.W."/>
            <person name="Minx P."/>
            <person name="Boehm T."/>
            <person name="Wilson R.K."/>
            <person name="Brenner S."/>
            <person name="Warren W.C."/>
        </authorList>
    </citation>
    <scope>NUCLEOTIDE SEQUENCE [LARGE SCALE GENOMIC DNA]</scope>
</reference>
<reference evidence="10" key="5">
    <citation type="submission" date="2025-09" db="UniProtKB">
        <authorList>
            <consortium name="Ensembl"/>
        </authorList>
    </citation>
    <scope>IDENTIFICATION</scope>
</reference>
<organism evidence="10 11">
    <name type="scientific">Callorhinchus milii</name>
    <name type="common">Ghost shark</name>
    <dbReference type="NCBI Taxonomy" id="7868"/>
    <lineage>
        <taxon>Eukaryota</taxon>
        <taxon>Metazoa</taxon>
        <taxon>Chordata</taxon>
        <taxon>Craniata</taxon>
        <taxon>Vertebrata</taxon>
        <taxon>Chondrichthyes</taxon>
        <taxon>Holocephali</taxon>
        <taxon>Chimaeriformes</taxon>
        <taxon>Callorhinchidae</taxon>
        <taxon>Callorhinchus</taxon>
    </lineage>
</organism>
<protein>
    <submittedName>
        <fullName evidence="10">Complement C1q and tumor necrosis factor-related protein 9-like</fullName>
    </submittedName>
</protein>
<keyword evidence="4" id="KW-0176">Collagen</keyword>
<feature type="chain" id="PRO_5021308501" evidence="7">
    <location>
        <begin position="22"/>
        <end position="459"/>
    </location>
</feature>
<dbReference type="InParanoid" id="A0A4W3I6D7"/>
<dbReference type="CDD" id="cd00033">
    <property type="entry name" value="CCP"/>
    <property type="match status" value="3"/>
</dbReference>
<dbReference type="PROSITE" id="PS50871">
    <property type="entry name" value="C1Q"/>
    <property type="match status" value="1"/>
</dbReference>
<dbReference type="SMART" id="SM00110">
    <property type="entry name" value="C1Q"/>
    <property type="match status" value="1"/>
</dbReference>
<dbReference type="Ensembl" id="ENSCMIT00000024739.1">
    <property type="protein sequence ID" value="ENSCMIP00000024332.1"/>
    <property type="gene ID" value="ENSCMIG00000010794.1"/>
</dbReference>
<keyword evidence="6" id="KW-0768">Sushi</keyword>
<gene>
    <name evidence="10" type="primary">LOC103180491</name>
</gene>
<dbReference type="Gene3D" id="2.10.70.10">
    <property type="entry name" value="Complement Module, domain 1"/>
    <property type="match status" value="3"/>
</dbReference>
<dbReference type="GO" id="GO:0005576">
    <property type="term" value="C:extracellular region"/>
    <property type="evidence" value="ECO:0007669"/>
    <property type="project" value="UniProtKB-SubCell"/>
</dbReference>
<accession>A0A4W3I6D7</accession>
<keyword evidence="5 6" id="KW-1015">Disulfide bond</keyword>
<dbReference type="GeneID" id="103180491"/>
<keyword evidence="11" id="KW-1185">Reference proteome</keyword>
<dbReference type="SUPFAM" id="SSF57535">
    <property type="entry name" value="Complement control module/SCR domain"/>
    <property type="match status" value="3"/>
</dbReference>
<dbReference type="PRINTS" id="PR00007">
    <property type="entry name" value="COMPLEMNTC1Q"/>
</dbReference>
<dbReference type="SMART" id="SM00032">
    <property type="entry name" value="CCP"/>
    <property type="match status" value="3"/>
</dbReference>
<evidence type="ECO:0000256" key="5">
    <source>
        <dbReference type="ARBA" id="ARBA00023157"/>
    </source>
</evidence>
<reference evidence="11" key="1">
    <citation type="journal article" date="2006" name="Science">
        <title>Ancient noncoding elements conserved in the human genome.</title>
        <authorList>
            <person name="Venkatesh B."/>
            <person name="Kirkness E.F."/>
            <person name="Loh Y.H."/>
            <person name="Halpern A.L."/>
            <person name="Lee A.P."/>
            <person name="Johnson J."/>
            <person name="Dandona N."/>
            <person name="Viswanathan L.D."/>
            <person name="Tay A."/>
            <person name="Venter J.C."/>
            <person name="Strausberg R.L."/>
            <person name="Brenner S."/>
        </authorList>
    </citation>
    <scope>NUCLEOTIDE SEQUENCE [LARGE SCALE GENOMIC DNA]</scope>
</reference>
<dbReference type="AlphaFoldDB" id="A0A4W3I6D7"/>
<dbReference type="InterPro" id="IPR001073">
    <property type="entry name" value="C1q_dom"/>
</dbReference>
<dbReference type="Pfam" id="PF00084">
    <property type="entry name" value="Sushi"/>
    <property type="match status" value="3"/>
</dbReference>
<keyword evidence="2" id="KW-0964">Secreted</keyword>
<dbReference type="RefSeq" id="XP_007894575.1">
    <property type="nucleotide sequence ID" value="XM_007896384.2"/>
</dbReference>
<dbReference type="Proteomes" id="UP000314986">
    <property type="component" value="Unassembled WGS sequence"/>
</dbReference>
<dbReference type="PANTHER" id="PTHR15427:SF52">
    <property type="entry name" value="C1Q DOMAIN-CONTAINING PROTEIN"/>
    <property type="match status" value="1"/>
</dbReference>
<dbReference type="PROSITE" id="PS50923">
    <property type="entry name" value="SUSHI"/>
    <property type="match status" value="3"/>
</dbReference>
<comment type="subcellular location">
    <subcellularLocation>
        <location evidence="1">Secreted</location>
    </subcellularLocation>
</comment>
<dbReference type="STRING" id="7868.ENSCMIP00000024332"/>
<dbReference type="KEGG" id="cmk:103180491"/>
<evidence type="ECO:0000256" key="2">
    <source>
        <dbReference type="ARBA" id="ARBA00022525"/>
    </source>
</evidence>
<evidence type="ECO:0000256" key="6">
    <source>
        <dbReference type="PROSITE-ProRule" id="PRU00302"/>
    </source>
</evidence>